<dbReference type="PROSITE" id="PS51278">
    <property type="entry name" value="GATASE_TYPE_2"/>
    <property type="match status" value="1"/>
</dbReference>
<proteinExistence type="predicted"/>
<dbReference type="SUPFAM" id="SSF56235">
    <property type="entry name" value="N-terminal nucleophile aminohydrolases (Ntn hydrolases)"/>
    <property type="match status" value="1"/>
</dbReference>
<dbReference type="AlphaFoldDB" id="A0A3B1CZF9"/>
<dbReference type="InterPro" id="IPR029055">
    <property type="entry name" value="Ntn_hydrolases_N"/>
</dbReference>
<dbReference type="Gene3D" id="3.60.20.10">
    <property type="entry name" value="Glutamine Phosphoribosylpyrophosphate, subunit 1, domain 1"/>
    <property type="match status" value="1"/>
</dbReference>
<dbReference type="EMBL" id="UOGI01000017">
    <property type="protein sequence ID" value="VAX28060.1"/>
    <property type="molecule type" value="Genomic_DNA"/>
</dbReference>
<organism evidence="2">
    <name type="scientific">hydrothermal vent metagenome</name>
    <dbReference type="NCBI Taxonomy" id="652676"/>
    <lineage>
        <taxon>unclassified sequences</taxon>
        <taxon>metagenomes</taxon>
        <taxon>ecological metagenomes</taxon>
    </lineage>
</organism>
<name>A0A3B1CZF9_9ZZZZ</name>
<dbReference type="InterPro" id="IPR017932">
    <property type="entry name" value="GATase_2_dom"/>
</dbReference>
<accession>A0A3B1CZF9</accession>
<sequence>MCRLSAITSSEYISPMENILALETMKEGHDGSGMGLLLKNLGGEFEELKDYPILSGICSKDGLHVLDSYMDNLGFQLKYTWTPKIKPVKGVERRDYYFARAYEYPEAFREKGTEEREALLMSTRIALRKMGEGDESIIVFSFYPDIIALKEVGDPLQLGEFFGLDTSTLKARIILAQGRQNTNYAINLYACHPFFIQGYGSMTNGENTAFIPIREFLMSRGCSGYMGYNSDSEVFTHILHYTCRRLGYPLTYYKDIITPLKTSEIEMRPDSEAAEFLKISLRPLCIDGPNCVIGFTPDGTCFMVQDSKKLRPGVVGGVKGKYALMSEECGLDKAIPDRERSNDIFPMKYDMVVVSPGAEEVKVWNQLQGWTTTMS</sequence>
<protein>
    <submittedName>
        <fullName evidence="2">Glutamate synthase (NADPH)</fullName>
    </submittedName>
</protein>
<feature type="domain" description="Glutamine amidotransferase type-2" evidence="1">
    <location>
        <begin position="2"/>
        <end position="355"/>
    </location>
</feature>
<evidence type="ECO:0000259" key="1">
    <source>
        <dbReference type="PROSITE" id="PS51278"/>
    </source>
</evidence>
<gene>
    <name evidence="2" type="ORF">MNBD_NITROSPIRAE03-1024</name>
</gene>
<reference evidence="2" key="1">
    <citation type="submission" date="2018-06" db="EMBL/GenBank/DDBJ databases">
        <authorList>
            <person name="Zhirakovskaya E."/>
        </authorList>
    </citation>
    <scope>NUCLEOTIDE SEQUENCE</scope>
</reference>
<evidence type="ECO:0000313" key="2">
    <source>
        <dbReference type="EMBL" id="VAX28060.1"/>
    </source>
</evidence>